<evidence type="ECO:0000256" key="5">
    <source>
        <dbReference type="ARBA" id="ARBA00022705"/>
    </source>
</evidence>
<evidence type="ECO:0000256" key="7">
    <source>
        <dbReference type="ARBA" id="ARBA00034754"/>
    </source>
</evidence>
<dbReference type="PANTHER" id="PTHR34388:SF1">
    <property type="entry name" value="DNA POLYMERASE III SUBUNIT DELTA"/>
    <property type="match status" value="1"/>
</dbReference>
<protein>
    <recommendedName>
        <fullName evidence="2">DNA polymerase III subunit delta</fullName>
        <ecNumber evidence="1">2.7.7.7</ecNumber>
    </recommendedName>
</protein>
<dbReference type="InterPro" id="IPR048466">
    <property type="entry name" value="DNA_pol3_delta-like_C"/>
</dbReference>
<keyword evidence="12" id="KW-1185">Reference proteome</keyword>
<organism evidence="11 12">
    <name type="scientific">Vagococcus martis</name>
    <dbReference type="NCBI Taxonomy" id="1768210"/>
    <lineage>
        <taxon>Bacteria</taxon>
        <taxon>Bacillati</taxon>
        <taxon>Bacillota</taxon>
        <taxon>Bacilli</taxon>
        <taxon>Lactobacillales</taxon>
        <taxon>Enterococcaceae</taxon>
        <taxon>Vagococcus</taxon>
    </lineage>
</organism>
<keyword evidence="6" id="KW-0239">DNA-directed DNA polymerase</keyword>
<dbReference type="Gene3D" id="3.40.50.300">
    <property type="entry name" value="P-loop containing nucleotide triphosphate hydrolases"/>
    <property type="match status" value="1"/>
</dbReference>
<dbReference type="GO" id="GO:0003887">
    <property type="term" value="F:DNA-directed DNA polymerase activity"/>
    <property type="evidence" value="ECO:0007669"/>
    <property type="project" value="UniProtKB-KW"/>
</dbReference>
<dbReference type="InterPro" id="IPR010372">
    <property type="entry name" value="DNA_pol3_delta_N"/>
</dbReference>
<keyword evidence="4" id="KW-0548">Nucleotidyltransferase</keyword>
<evidence type="ECO:0000259" key="10">
    <source>
        <dbReference type="Pfam" id="PF21694"/>
    </source>
</evidence>
<evidence type="ECO:0000259" key="9">
    <source>
        <dbReference type="Pfam" id="PF06144"/>
    </source>
</evidence>
<dbReference type="EMBL" id="MVAB01000001">
    <property type="protein sequence ID" value="OPF87056.1"/>
    <property type="molecule type" value="Genomic_DNA"/>
</dbReference>
<sequence>MSFQTELAKIKEKKFDSVYVLLGKERYLTKQFKKQLVASGMNEEEQSFNLMTFDMKQDLLDNVMIEAQTIPFFGDRKIIFIQEPYFLTGEKKKTDVEHDLNTLLEYLDEPSPSTILVFLAPYDKLDERKKIVKKLKKEAIMIDVSDMDNRLAQQYVADTIKVEGYEISKEAFEEFIYLTNANLSRMMNELDKLFLAATDSKKISKEMVHQLIPRTLEHSIFDLLKYVLSGQKDNALTLYKELLLQGEEPIKINAILISQFRLLVQVKIMADRHYQQSNMIDVLKIHPYRIKLSLQEAKRFELKTLGAIFDYLVENDYKMKSGYMDANLLFELFLMKEFK</sequence>
<evidence type="ECO:0000256" key="8">
    <source>
        <dbReference type="ARBA" id="ARBA00049244"/>
    </source>
</evidence>
<dbReference type="GO" id="GO:0003677">
    <property type="term" value="F:DNA binding"/>
    <property type="evidence" value="ECO:0007669"/>
    <property type="project" value="InterPro"/>
</dbReference>
<dbReference type="AlphaFoldDB" id="A0A1V4DFG0"/>
<dbReference type="SUPFAM" id="SSF52540">
    <property type="entry name" value="P-loop containing nucleoside triphosphate hydrolases"/>
    <property type="match status" value="1"/>
</dbReference>
<dbReference type="Pfam" id="PF21694">
    <property type="entry name" value="DNA_pol3_delta_C"/>
    <property type="match status" value="1"/>
</dbReference>
<dbReference type="RefSeq" id="WP_079345236.1">
    <property type="nucleotide sequence ID" value="NZ_MVAB01000001.1"/>
</dbReference>
<evidence type="ECO:0000256" key="1">
    <source>
        <dbReference type="ARBA" id="ARBA00012417"/>
    </source>
</evidence>
<evidence type="ECO:0000256" key="2">
    <source>
        <dbReference type="ARBA" id="ARBA00017703"/>
    </source>
</evidence>
<evidence type="ECO:0000313" key="11">
    <source>
        <dbReference type="EMBL" id="OPF87056.1"/>
    </source>
</evidence>
<dbReference type="Pfam" id="PF06144">
    <property type="entry name" value="DNA_pol3_delta"/>
    <property type="match status" value="1"/>
</dbReference>
<dbReference type="Proteomes" id="UP000189970">
    <property type="component" value="Unassembled WGS sequence"/>
</dbReference>
<dbReference type="GO" id="GO:0009360">
    <property type="term" value="C:DNA polymerase III complex"/>
    <property type="evidence" value="ECO:0007669"/>
    <property type="project" value="InterPro"/>
</dbReference>
<dbReference type="SUPFAM" id="SSF48019">
    <property type="entry name" value="post-AAA+ oligomerization domain-like"/>
    <property type="match status" value="1"/>
</dbReference>
<dbReference type="Gene3D" id="1.20.272.10">
    <property type="match status" value="1"/>
</dbReference>
<dbReference type="EC" id="2.7.7.7" evidence="1"/>
<feature type="domain" description="DNA polymerase III delta N-terminal" evidence="9">
    <location>
        <begin position="19"/>
        <end position="144"/>
    </location>
</feature>
<dbReference type="PANTHER" id="PTHR34388">
    <property type="entry name" value="DNA POLYMERASE III SUBUNIT DELTA"/>
    <property type="match status" value="1"/>
</dbReference>
<evidence type="ECO:0000256" key="4">
    <source>
        <dbReference type="ARBA" id="ARBA00022695"/>
    </source>
</evidence>
<dbReference type="GO" id="GO:0006261">
    <property type="term" value="P:DNA-templated DNA replication"/>
    <property type="evidence" value="ECO:0007669"/>
    <property type="project" value="TreeGrafter"/>
</dbReference>
<comment type="similarity">
    <text evidence="7">Belongs to the DNA polymerase HolA subunit family.</text>
</comment>
<name>A0A1V4DFG0_9ENTE</name>
<accession>A0A1V4DFG0</accession>
<dbReference type="InterPro" id="IPR027417">
    <property type="entry name" value="P-loop_NTPase"/>
</dbReference>
<dbReference type="Gene3D" id="1.10.8.60">
    <property type="match status" value="1"/>
</dbReference>
<dbReference type="InterPro" id="IPR005790">
    <property type="entry name" value="DNA_polIII_delta"/>
</dbReference>
<keyword evidence="3" id="KW-0808">Transferase</keyword>
<evidence type="ECO:0000256" key="3">
    <source>
        <dbReference type="ARBA" id="ARBA00022679"/>
    </source>
</evidence>
<proteinExistence type="inferred from homology"/>
<dbReference type="InterPro" id="IPR008921">
    <property type="entry name" value="DNA_pol3_clamp-load_cplx_C"/>
</dbReference>
<feature type="domain" description="DNA polymerase III delta subunit-like C-terminal" evidence="10">
    <location>
        <begin position="217"/>
        <end position="336"/>
    </location>
</feature>
<keyword evidence="5" id="KW-0235">DNA replication</keyword>
<comment type="caution">
    <text evidence="11">The sequence shown here is derived from an EMBL/GenBank/DDBJ whole genome shotgun (WGS) entry which is preliminary data.</text>
</comment>
<dbReference type="NCBIfam" id="TIGR01128">
    <property type="entry name" value="holA"/>
    <property type="match status" value="1"/>
</dbReference>
<reference evidence="11 12" key="1">
    <citation type="submission" date="2017-02" db="EMBL/GenBank/DDBJ databases">
        <title>Vagococcus cremeus sp. nov., isolated from the small intestine of a marten, Martes flavigula.</title>
        <authorList>
            <person name="Tak E.J."/>
            <person name="Bae J.-W."/>
        </authorList>
    </citation>
    <scope>NUCLEOTIDE SEQUENCE [LARGE SCALE GENOMIC DNA]</scope>
    <source>
        <strain evidence="11 12">D7T301</strain>
    </source>
</reference>
<evidence type="ECO:0000313" key="12">
    <source>
        <dbReference type="Proteomes" id="UP000189970"/>
    </source>
</evidence>
<gene>
    <name evidence="11" type="ORF">BW731_01970</name>
</gene>
<comment type="catalytic activity">
    <reaction evidence="8">
        <text>DNA(n) + a 2'-deoxyribonucleoside 5'-triphosphate = DNA(n+1) + diphosphate</text>
        <dbReference type="Rhea" id="RHEA:22508"/>
        <dbReference type="Rhea" id="RHEA-COMP:17339"/>
        <dbReference type="Rhea" id="RHEA-COMP:17340"/>
        <dbReference type="ChEBI" id="CHEBI:33019"/>
        <dbReference type="ChEBI" id="CHEBI:61560"/>
        <dbReference type="ChEBI" id="CHEBI:173112"/>
        <dbReference type="EC" id="2.7.7.7"/>
    </reaction>
</comment>
<evidence type="ECO:0000256" key="6">
    <source>
        <dbReference type="ARBA" id="ARBA00022932"/>
    </source>
</evidence>